<dbReference type="InterPro" id="IPR000182">
    <property type="entry name" value="GNAT_dom"/>
</dbReference>
<feature type="domain" description="N-acetyltransferase" evidence="1">
    <location>
        <begin position="10"/>
        <end position="165"/>
    </location>
</feature>
<dbReference type="EMBL" id="JACHMG010000001">
    <property type="protein sequence ID" value="MBB4688847.1"/>
    <property type="molecule type" value="Genomic_DNA"/>
</dbReference>
<accession>A0A840J608</accession>
<dbReference type="Gene3D" id="3.40.630.30">
    <property type="match status" value="1"/>
</dbReference>
<dbReference type="RefSeq" id="WP_184783475.1">
    <property type="nucleotide sequence ID" value="NZ_JACHMG010000001.1"/>
</dbReference>
<reference evidence="2 3" key="1">
    <citation type="submission" date="2020-08" db="EMBL/GenBank/DDBJ databases">
        <title>Sequencing the genomes of 1000 actinobacteria strains.</title>
        <authorList>
            <person name="Klenk H.-P."/>
        </authorList>
    </citation>
    <scope>NUCLEOTIDE SEQUENCE [LARGE SCALE GENOMIC DNA]</scope>
    <source>
        <strain evidence="2 3">DSM 45859</strain>
    </source>
</reference>
<dbReference type="AlphaFoldDB" id="A0A840J608"/>
<keyword evidence="3" id="KW-1185">Reference proteome</keyword>
<evidence type="ECO:0000313" key="3">
    <source>
        <dbReference type="Proteomes" id="UP000581769"/>
    </source>
</evidence>
<name>A0A840J608_9PSEU</name>
<dbReference type="Proteomes" id="UP000581769">
    <property type="component" value="Unassembled WGS sequence"/>
</dbReference>
<dbReference type="PROSITE" id="PS51186">
    <property type="entry name" value="GNAT"/>
    <property type="match status" value="1"/>
</dbReference>
<protein>
    <submittedName>
        <fullName evidence="2">RimJ/RimL family protein N-acetyltransferase</fullName>
    </submittedName>
</protein>
<dbReference type="PANTHER" id="PTHR43792">
    <property type="entry name" value="GNAT FAMILY, PUTATIVE (AFU_ORTHOLOGUE AFUA_3G00765)-RELATED-RELATED"/>
    <property type="match status" value="1"/>
</dbReference>
<dbReference type="Pfam" id="PF13302">
    <property type="entry name" value="Acetyltransf_3"/>
    <property type="match status" value="1"/>
</dbReference>
<gene>
    <name evidence="2" type="ORF">BJY18_006332</name>
</gene>
<keyword evidence="2" id="KW-0808">Transferase</keyword>
<evidence type="ECO:0000259" key="1">
    <source>
        <dbReference type="PROSITE" id="PS51186"/>
    </source>
</evidence>
<evidence type="ECO:0000313" key="2">
    <source>
        <dbReference type="EMBL" id="MBB4688847.1"/>
    </source>
</evidence>
<dbReference type="GO" id="GO:0016747">
    <property type="term" value="F:acyltransferase activity, transferring groups other than amino-acyl groups"/>
    <property type="evidence" value="ECO:0007669"/>
    <property type="project" value="InterPro"/>
</dbReference>
<dbReference type="InterPro" id="IPR016181">
    <property type="entry name" value="Acyl_CoA_acyltransferase"/>
</dbReference>
<dbReference type="PANTHER" id="PTHR43792:SF1">
    <property type="entry name" value="N-ACETYLTRANSFERASE DOMAIN-CONTAINING PROTEIN"/>
    <property type="match status" value="1"/>
</dbReference>
<organism evidence="2 3">
    <name type="scientific">Amycolatopsis jiangsuensis</name>
    <dbReference type="NCBI Taxonomy" id="1181879"/>
    <lineage>
        <taxon>Bacteria</taxon>
        <taxon>Bacillati</taxon>
        <taxon>Actinomycetota</taxon>
        <taxon>Actinomycetes</taxon>
        <taxon>Pseudonocardiales</taxon>
        <taxon>Pseudonocardiaceae</taxon>
        <taxon>Amycolatopsis</taxon>
    </lineage>
</organism>
<dbReference type="InterPro" id="IPR051531">
    <property type="entry name" value="N-acetyltransferase"/>
</dbReference>
<proteinExistence type="predicted"/>
<sequence length="165" mass="18297">MLNEIETERLVLRPFVETDRAAILALHADPRAKRSDPDSPDAAVLPGLFDGWLAHWAEHGYGYCAVRERGHAEVIGLAGVRTRNHRGETVLNLAYRLSPAYWGQGYAVEAARAVVGWAEREVPSIPVLISVNVANTPSLRVVQKLGFTRYAEEICGGTPSRHFRR</sequence>
<dbReference type="SUPFAM" id="SSF55729">
    <property type="entry name" value="Acyl-CoA N-acyltransferases (Nat)"/>
    <property type="match status" value="1"/>
</dbReference>
<comment type="caution">
    <text evidence="2">The sequence shown here is derived from an EMBL/GenBank/DDBJ whole genome shotgun (WGS) entry which is preliminary data.</text>
</comment>